<reference evidence="2" key="1">
    <citation type="submission" date="2021-01" db="EMBL/GenBank/DDBJ databases">
        <authorList>
            <person name="Kaushik A."/>
        </authorList>
    </citation>
    <scope>NUCLEOTIDE SEQUENCE</scope>
    <source>
        <strain evidence="2">Type strain: AG8-Rh-89/</strain>
    </source>
</reference>
<comment type="caution">
    <text evidence="2">The sequence shown here is derived from an EMBL/GenBank/DDBJ whole genome shotgun (WGS) entry which is preliminary data.</text>
</comment>
<evidence type="ECO:0000313" key="2">
    <source>
        <dbReference type="EMBL" id="CAE6470349.1"/>
    </source>
</evidence>
<gene>
    <name evidence="2" type="ORF">RDB_LOCUS61847</name>
</gene>
<dbReference type="Proteomes" id="UP000663850">
    <property type="component" value="Unassembled WGS sequence"/>
</dbReference>
<accession>A0A8H3BYK2</accession>
<protein>
    <submittedName>
        <fullName evidence="2">Uncharacterized protein</fullName>
    </submittedName>
</protein>
<organism evidence="2 3">
    <name type="scientific">Rhizoctonia solani</name>
    <dbReference type="NCBI Taxonomy" id="456999"/>
    <lineage>
        <taxon>Eukaryota</taxon>
        <taxon>Fungi</taxon>
        <taxon>Dikarya</taxon>
        <taxon>Basidiomycota</taxon>
        <taxon>Agaricomycotina</taxon>
        <taxon>Agaricomycetes</taxon>
        <taxon>Cantharellales</taxon>
        <taxon>Ceratobasidiaceae</taxon>
        <taxon>Rhizoctonia</taxon>
    </lineage>
</organism>
<name>A0A8H3BYK2_9AGAM</name>
<proteinExistence type="predicted"/>
<evidence type="ECO:0000313" key="3">
    <source>
        <dbReference type="Proteomes" id="UP000663850"/>
    </source>
</evidence>
<sequence>MGYSNSFMVLGDCAKDYMEGRKRFMLSVGLTEKGKGKQTMHAAISAPNKYQPLATTRHTVTRKPSTTSMSKPAKKIRSVNRTEDVDYFDSDGAEETSKVASGSRMADDIENTDDYVVPPNFFDDPDVIETQEEEIPTNVSTDRVASGFAQVLVLDSDIEDDTAGIGGFTAQFRRLKKLRERLAQQLGFEDLDDVLQEEVLQELALLECTSQEEFKQALRSALGPDVNFDEKFELFGKPFMDLCLRNATQSPQVKTPKISELHNQYDFKGSPKRPGGFKPAPSRANSRKF</sequence>
<evidence type="ECO:0000256" key="1">
    <source>
        <dbReference type="SAM" id="MobiDB-lite"/>
    </source>
</evidence>
<feature type="region of interest" description="Disordered" evidence="1">
    <location>
        <begin position="250"/>
        <end position="289"/>
    </location>
</feature>
<dbReference type="AlphaFoldDB" id="A0A8H3BYK2"/>
<dbReference type="EMBL" id="CAJMWZ010003164">
    <property type="protein sequence ID" value="CAE6470349.1"/>
    <property type="molecule type" value="Genomic_DNA"/>
</dbReference>